<feature type="chain" id="PRO_5017465502" evidence="2">
    <location>
        <begin position="39"/>
        <end position="603"/>
    </location>
</feature>
<dbReference type="Gene3D" id="2.60.40.150">
    <property type="entry name" value="C2 domain"/>
    <property type="match status" value="1"/>
</dbReference>
<dbReference type="SUPFAM" id="SSF49562">
    <property type="entry name" value="C2 domain (Calcium/lipid-binding domain, CaLB)"/>
    <property type="match status" value="1"/>
</dbReference>
<sequence length="603" mass="67619">KRRDQRVRRIVHISSNMFQVNIWICAGLLLSLPHCTFQSCTEGTPKQCADAEFAPGINLAGEGFDITKMERKGAFVLNMNVWKRKDKTCMLCTNPYLENIKQKLPLTVVDWRAKQSCSAKVSTKLHKSSESLVSSSVSSVENNWKTDLEVEINDKSGSVMLAGTNSKLAEYSMEKTKSDKFSFTSQSVSCEYYSYRVSNTPKLHTEFRKAVKDLPKYYAPEFKQRFFKLIDNFGTHYITKVKLGGSIDSVTSIKQCQASLQGLSLEEVELCLEAEASASIKATIKAETKHCQKASEKLENKNSFSDLFNDRFTDIKGGHTTDTDLLFSAEKNPAAYKEWLETLPKNPDIISYSLNSLHELLPATAKARKNLRSAISHYILEKGLWRNCSARCQAGIKSDSRDSCVCQCHNDPAVNQDCCPARKGMARVIITVQRATDLWGDHTTATDGYVKVHFAGTVAQRTPVIYNNNNPHWATVIDLGTQDVSSITKFRFEVWDEDSKWDDDLLGECEPLLTSGVTTDLCPLQHGQLFYKVEVQCAPSLTGKSCTEYKPTPINPSLKKLYVSRNAHPIPPAILSKMGVFVDKSSSWKNQSFARKSFTYGIK</sequence>
<dbReference type="Ensembl" id="ENSPNYT00000019559.1">
    <property type="protein sequence ID" value="ENSPNYP00000019080.1"/>
    <property type="gene ID" value="ENSPNYG00000014399.1"/>
</dbReference>
<name>A0A3B4G861_9CICH</name>
<dbReference type="InterPro" id="IPR052784">
    <property type="entry name" value="Perforin-1_pore-forming"/>
</dbReference>
<dbReference type="InterPro" id="IPR020864">
    <property type="entry name" value="MACPF"/>
</dbReference>
<dbReference type="PROSITE" id="PS51412">
    <property type="entry name" value="MACPF_2"/>
    <property type="match status" value="1"/>
</dbReference>
<evidence type="ECO:0000313" key="5">
    <source>
        <dbReference type="Ensembl" id="ENSPNYP00000019080.1"/>
    </source>
</evidence>
<protein>
    <submittedName>
        <fullName evidence="5">Perforin-1-like</fullName>
    </submittedName>
</protein>
<dbReference type="GO" id="GO:0022829">
    <property type="term" value="F:wide pore channel activity"/>
    <property type="evidence" value="ECO:0007669"/>
    <property type="project" value="TreeGrafter"/>
</dbReference>
<dbReference type="GO" id="GO:0001913">
    <property type="term" value="P:T cell mediated cytotoxicity"/>
    <property type="evidence" value="ECO:0007669"/>
    <property type="project" value="TreeGrafter"/>
</dbReference>
<feature type="domain" description="C2" evidence="3">
    <location>
        <begin position="408"/>
        <end position="526"/>
    </location>
</feature>
<keyword evidence="1 2" id="KW-0732">Signal</keyword>
<dbReference type="GO" id="GO:0001771">
    <property type="term" value="P:immunological synapse formation"/>
    <property type="evidence" value="ECO:0007669"/>
    <property type="project" value="TreeGrafter"/>
</dbReference>
<feature type="domain" description="MACPF" evidence="4">
    <location>
        <begin position="44"/>
        <end position="386"/>
    </location>
</feature>
<dbReference type="GO" id="GO:0051607">
    <property type="term" value="P:defense response to virus"/>
    <property type="evidence" value="ECO:0007669"/>
    <property type="project" value="TreeGrafter"/>
</dbReference>
<dbReference type="PANTHER" id="PTHR46096:SF3">
    <property type="entry name" value="PERFORIN-1"/>
    <property type="match status" value="1"/>
</dbReference>
<dbReference type="AlphaFoldDB" id="A0A3B4G861"/>
<dbReference type="CDD" id="cd04032">
    <property type="entry name" value="C2_Perforin"/>
    <property type="match status" value="1"/>
</dbReference>
<dbReference type="STRING" id="303518.ENSPNYP00000019080"/>
<dbReference type="GO" id="GO:0005509">
    <property type="term" value="F:calcium ion binding"/>
    <property type="evidence" value="ECO:0007669"/>
    <property type="project" value="InterPro"/>
</dbReference>
<evidence type="ECO:0000259" key="3">
    <source>
        <dbReference type="PROSITE" id="PS50004"/>
    </source>
</evidence>
<dbReference type="GO" id="GO:0016020">
    <property type="term" value="C:membrane"/>
    <property type="evidence" value="ECO:0007669"/>
    <property type="project" value="TreeGrafter"/>
</dbReference>
<accession>A0A3B4G861</accession>
<evidence type="ECO:0000256" key="2">
    <source>
        <dbReference type="SAM" id="SignalP"/>
    </source>
</evidence>
<dbReference type="Pfam" id="PF00168">
    <property type="entry name" value="C2"/>
    <property type="match status" value="1"/>
</dbReference>
<feature type="signal peptide" evidence="2">
    <location>
        <begin position="1"/>
        <end position="38"/>
    </location>
</feature>
<proteinExistence type="predicted"/>
<dbReference type="GO" id="GO:0140911">
    <property type="term" value="F:pore-forming activity"/>
    <property type="evidence" value="ECO:0007669"/>
    <property type="project" value="InterPro"/>
</dbReference>
<dbReference type="SMART" id="SM00239">
    <property type="entry name" value="C2"/>
    <property type="match status" value="1"/>
</dbReference>
<dbReference type="InterPro" id="IPR035892">
    <property type="entry name" value="C2_domain_sf"/>
</dbReference>
<dbReference type="Pfam" id="PF01823">
    <property type="entry name" value="MACPF"/>
    <property type="match status" value="1"/>
</dbReference>
<dbReference type="InterPro" id="IPR037300">
    <property type="entry name" value="Perforin-1_C2"/>
</dbReference>
<evidence type="ECO:0000259" key="4">
    <source>
        <dbReference type="PROSITE" id="PS51412"/>
    </source>
</evidence>
<organism evidence="5">
    <name type="scientific">Pundamilia nyererei</name>
    <dbReference type="NCBI Taxonomy" id="303518"/>
    <lineage>
        <taxon>Eukaryota</taxon>
        <taxon>Metazoa</taxon>
        <taxon>Chordata</taxon>
        <taxon>Craniata</taxon>
        <taxon>Vertebrata</taxon>
        <taxon>Euteleostomi</taxon>
        <taxon>Actinopterygii</taxon>
        <taxon>Neopterygii</taxon>
        <taxon>Teleostei</taxon>
        <taxon>Neoteleostei</taxon>
        <taxon>Acanthomorphata</taxon>
        <taxon>Ovalentaria</taxon>
        <taxon>Cichlomorphae</taxon>
        <taxon>Cichliformes</taxon>
        <taxon>Cichlidae</taxon>
        <taxon>African cichlids</taxon>
        <taxon>Pseudocrenilabrinae</taxon>
        <taxon>Haplochromini</taxon>
        <taxon>Pundamilia</taxon>
    </lineage>
</organism>
<dbReference type="PANTHER" id="PTHR46096">
    <property type="entry name" value="PERFORIN-1"/>
    <property type="match status" value="1"/>
</dbReference>
<dbReference type="GeneTree" id="ENSGT00940000164067"/>
<dbReference type="SMART" id="SM00457">
    <property type="entry name" value="MACPF"/>
    <property type="match status" value="1"/>
</dbReference>
<dbReference type="InterPro" id="IPR000008">
    <property type="entry name" value="C2_dom"/>
</dbReference>
<evidence type="ECO:0000256" key="1">
    <source>
        <dbReference type="ARBA" id="ARBA00022729"/>
    </source>
</evidence>
<dbReference type="PROSITE" id="PS50004">
    <property type="entry name" value="C2"/>
    <property type="match status" value="1"/>
</dbReference>
<reference evidence="5" key="1">
    <citation type="submission" date="2023-09" db="UniProtKB">
        <authorList>
            <consortium name="Ensembl"/>
        </authorList>
    </citation>
    <scope>IDENTIFICATION</scope>
</reference>